<keyword evidence="4" id="KW-0862">Zinc</keyword>
<protein>
    <recommendedName>
        <fullName evidence="8">HIT-type domain-containing protein</fullName>
    </recommendedName>
</protein>
<evidence type="ECO:0000313" key="9">
    <source>
        <dbReference type="EMBL" id="EAY01242.1"/>
    </source>
</evidence>
<dbReference type="AlphaFoldDB" id="A2F1F5"/>
<keyword evidence="10" id="KW-1185">Reference proteome</keyword>
<dbReference type="InterPro" id="IPR007529">
    <property type="entry name" value="Znf_HIT"/>
</dbReference>
<dbReference type="InterPro" id="IPR057721">
    <property type="entry name" value="BCD1_alpha/beta"/>
</dbReference>
<dbReference type="SMR" id="A2F1F5"/>
<evidence type="ECO:0000256" key="1">
    <source>
        <dbReference type="ARBA" id="ARBA00022553"/>
    </source>
</evidence>
<evidence type="ECO:0000256" key="4">
    <source>
        <dbReference type="ARBA" id="ARBA00022833"/>
    </source>
</evidence>
<sequence length="283" mass="32544">MICEVCGENQAKYKCPACGCQTCCLACVKKHKIDRNCSGQKPKSEFIPVKDMNEHTLYKDIQLLDQASIAKLNAADKLEKSNKPPRYLQKIKKECSQRGIDIKFMPNQATRRQENKTYLTQDGKNLMWTTKWRFFNDRQEKKFEMILPPIQDDTNLASALKAIIDASQDDFVAHLNLKDLAVLMVAEGLENGQFFDLSLDFDLNTNLTAKTIIEYPIFHVLPKDHLSDYKLADPFALCQFKEEKVEEVKENVEEEVLPDYEKIKSALKLDLIKNVMKQVDEGN</sequence>
<evidence type="ECO:0000313" key="10">
    <source>
        <dbReference type="Proteomes" id="UP000001542"/>
    </source>
</evidence>
<reference evidence="9" key="1">
    <citation type="submission" date="2006-10" db="EMBL/GenBank/DDBJ databases">
        <authorList>
            <person name="Amadeo P."/>
            <person name="Zhao Q."/>
            <person name="Wortman J."/>
            <person name="Fraser-Liggett C."/>
            <person name="Carlton J."/>
        </authorList>
    </citation>
    <scope>NUCLEOTIDE SEQUENCE</scope>
    <source>
        <strain evidence="9">G3</strain>
    </source>
</reference>
<dbReference type="PANTHER" id="PTHR13483:SF3">
    <property type="entry name" value="BOX C_D SNORNA PROTEIN 1"/>
    <property type="match status" value="1"/>
</dbReference>
<comment type="similarity">
    <text evidence="6">Belongs to the BCD1 family.</text>
</comment>
<organism evidence="9 10">
    <name type="scientific">Trichomonas vaginalis (strain ATCC PRA-98 / G3)</name>
    <dbReference type="NCBI Taxonomy" id="412133"/>
    <lineage>
        <taxon>Eukaryota</taxon>
        <taxon>Metamonada</taxon>
        <taxon>Parabasalia</taxon>
        <taxon>Trichomonadida</taxon>
        <taxon>Trichomonadidae</taxon>
        <taxon>Trichomonas</taxon>
    </lineage>
</organism>
<evidence type="ECO:0000259" key="8">
    <source>
        <dbReference type="PROSITE" id="PS51083"/>
    </source>
</evidence>
<comment type="function">
    <text evidence="5">Required for box C/D snoRNAs accumulation involved in snoRNA processing, snoRNA transport to the nucleolus and ribosome biogenesis.</text>
</comment>
<dbReference type="eggNOG" id="KOG2858">
    <property type="taxonomic scope" value="Eukaryota"/>
</dbReference>
<evidence type="ECO:0000256" key="6">
    <source>
        <dbReference type="ARBA" id="ARBA00049654"/>
    </source>
</evidence>
<keyword evidence="1" id="KW-0597">Phosphoprotein</keyword>
<keyword evidence="3 7" id="KW-0863">Zinc-finger</keyword>
<dbReference type="Pfam" id="PF04438">
    <property type="entry name" value="zf-HIT"/>
    <property type="match status" value="1"/>
</dbReference>
<dbReference type="STRING" id="5722.A2F1F5"/>
<name>A2F1F5_TRIV3</name>
<accession>A2F1F5</accession>
<dbReference type="GO" id="GO:0000492">
    <property type="term" value="P:box C/D snoRNP assembly"/>
    <property type="evidence" value="ECO:0000318"/>
    <property type="project" value="GO_Central"/>
</dbReference>
<dbReference type="InterPro" id="IPR051639">
    <property type="entry name" value="BCD1"/>
</dbReference>
<dbReference type="VEuPathDB" id="TrichDB:TVAG_027100"/>
<dbReference type="GO" id="GO:0005634">
    <property type="term" value="C:nucleus"/>
    <property type="evidence" value="ECO:0000318"/>
    <property type="project" value="GO_Central"/>
</dbReference>
<dbReference type="CDD" id="cd23023">
    <property type="entry name" value="zf-HIT_BCD1"/>
    <property type="match status" value="1"/>
</dbReference>
<evidence type="ECO:0000256" key="2">
    <source>
        <dbReference type="ARBA" id="ARBA00022723"/>
    </source>
</evidence>
<dbReference type="GO" id="GO:0008270">
    <property type="term" value="F:zinc ion binding"/>
    <property type="evidence" value="ECO:0007669"/>
    <property type="project" value="UniProtKB-UniRule"/>
</dbReference>
<dbReference type="KEGG" id="tva:4759067"/>
<dbReference type="EMBL" id="DS113573">
    <property type="protein sequence ID" value="EAY01242.1"/>
    <property type="molecule type" value="Genomic_DNA"/>
</dbReference>
<dbReference type="InParanoid" id="A2F1F5"/>
<dbReference type="Proteomes" id="UP000001542">
    <property type="component" value="Unassembled WGS sequence"/>
</dbReference>
<evidence type="ECO:0000256" key="5">
    <source>
        <dbReference type="ARBA" id="ARBA00049598"/>
    </source>
</evidence>
<dbReference type="Pfam" id="PF25790">
    <property type="entry name" value="BCD1"/>
    <property type="match status" value="1"/>
</dbReference>
<evidence type="ECO:0000256" key="7">
    <source>
        <dbReference type="PROSITE-ProRule" id="PRU00453"/>
    </source>
</evidence>
<dbReference type="VEuPathDB" id="TrichDB:TVAGG3_0947680"/>
<dbReference type="SUPFAM" id="SSF144232">
    <property type="entry name" value="HIT/MYND zinc finger-like"/>
    <property type="match status" value="1"/>
</dbReference>
<dbReference type="GO" id="GO:0070761">
    <property type="term" value="C:pre-snoRNP complex"/>
    <property type="evidence" value="ECO:0000318"/>
    <property type="project" value="GO_Central"/>
</dbReference>
<proteinExistence type="inferred from homology"/>
<dbReference type="OrthoDB" id="272357at2759"/>
<dbReference type="Gene3D" id="3.30.60.190">
    <property type="match status" value="1"/>
</dbReference>
<gene>
    <name evidence="9" type="ORF">TVAG_027100</name>
</gene>
<dbReference type="PROSITE" id="PS51083">
    <property type="entry name" value="ZF_HIT"/>
    <property type="match status" value="1"/>
</dbReference>
<keyword evidence="2" id="KW-0479">Metal-binding</keyword>
<feature type="domain" description="HIT-type" evidence="8">
    <location>
        <begin position="3"/>
        <end position="37"/>
    </location>
</feature>
<dbReference type="GO" id="GO:0000463">
    <property type="term" value="P:maturation of LSU-rRNA from tricistronic rRNA transcript (SSU-rRNA, 5.8S rRNA, LSU-rRNA)"/>
    <property type="evidence" value="ECO:0000318"/>
    <property type="project" value="GO_Central"/>
</dbReference>
<dbReference type="OMA" id="NITRSRM"/>
<evidence type="ECO:0000256" key="3">
    <source>
        <dbReference type="ARBA" id="ARBA00022771"/>
    </source>
</evidence>
<dbReference type="PANTHER" id="PTHR13483">
    <property type="entry name" value="BOX C_D SNORNA PROTEIN 1-RELATED"/>
    <property type="match status" value="1"/>
</dbReference>
<reference evidence="9" key="2">
    <citation type="journal article" date="2007" name="Science">
        <title>Draft genome sequence of the sexually transmitted pathogen Trichomonas vaginalis.</title>
        <authorList>
            <person name="Carlton J.M."/>
            <person name="Hirt R.P."/>
            <person name="Silva J.C."/>
            <person name="Delcher A.L."/>
            <person name="Schatz M."/>
            <person name="Zhao Q."/>
            <person name="Wortman J.R."/>
            <person name="Bidwell S.L."/>
            <person name="Alsmark U.C.M."/>
            <person name="Besteiro S."/>
            <person name="Sicheritz-Ponten T."/>
            <person name="Noel C.J."/>
            <person name="Dacks J.B."/>
            <person name="Foster P.G."/>
            <person name="Simillion C."/>
            <person name="Van de Peer Y."/>
            <person name="Miranda-Saavedra D."/>
            <person name="Barton G.J."/>
            <person name="Westrop G.D."/>
            <person name="Mueller S."/>
            <person name="Dessi D."/>
            <person name="Fiori P.L."/>
            <person name="Ren Q."/>
            <person name="Paulsen I."/>
            <person name="Zhang H."/>
            <person name="Bastida-Corcuera F.D."/>
            <person name="Simoes-Barbosa A."/>
            <person name="Brown M.T."/>
            <person name="Hayes R.D."/>
            <person name="Mukherjee M."/>
            <person name="Okumura C.Y."/>
            <person name="Schneider R."/>
            <person name="Smith A.J."/>
            <person name="Vanacova S."/>
            <person name="Villalvazo M."/>
            <person name="Haas B.J."/>
            <person name="Pertea M."/>
            <person name="Feldblyum T.V."/>
            <person name="Utterback T.R."/>
            <person name="Shu C.L."/>
            <person name="Osoegawa K."/>
            <person name="de Jong P.J."/>
            <person name="Hrdy I."/>
            <person name="Horvathova L."/>
            <person name="Zubacova Z."/>
            <person name="Dolezal P."/>
            <person name="Malik S.B."/>
            <person name="Logsdon J.M. Jr."/>
            <person name="Henze K."/>
            <person name="Gupta A."/>
            <person name="Wang C.C."/>
            <person name="Dunne R.L."/>
            <person name="Upcroft J.A."/>
            <person name="Upcroft P."/>
            <person name="White O."/>
            <person name="Salzberg S.L."/>
            <person name="Tang P."/>
            <person name="Chiu C.-H."/>
            <person name="Lee Y.-S."/>
            <person name="Embley T.M."/>
            <person name="Coombs G.H."/>
            <person name="Mottram J.C."/>
            <person name="Tachezy J."/>
            <person name="Fraser-Liggett C.M."/>
            <person name="Johnson P.J."/>
        </authorList>
    </citation>
    <scope>NUCLEOTIDE SEQUENCE [LARGE SCALE GENOMIC DNA]</scope>
    <source>
        <strain evidence="9">G3</strain>
    </source>
</reference>
<dbReference type="RefSeq" id="XP_001314057.1">
    <property type="nucleotide sequence ID" value="XM_001314050.1"/>
</dbReference>